<sequence>MTGKMLLRVAVLVCLYSCVTSYGSTKNGTLTSTHRPLDSWNRYVHHFFSHRPPRWGRTTTVSSTSTNHWWSWSTYSTPTWSSSSWWNSWGSSSSTPSWWNSWGSSSSTPSWWNSWGSSGSTPSWWNSWGSSGSTPSWWLWWCGVTPSWTGTPPTDWNEFWSASTPGLFHHSKTYPWWKTSLSTRRSPSTESPRTTPYASANLAWGRHSHGAYHSGWKWTLIWIGVSVGILTLIVGGVVALCLCLKCSALKKSRAKISVYTSQPTYLDMEKNVSNPVYDSYGPPALDPYAPPTYSTVNLKEETSPPPPPPAVVKANDVKTV</sequence>
<evidence type="ECO:0000256" key="2">
    <source>
        <dbReference type="SAM" id="Phobius"/>
    </source>
</evidence>
<feature type="signal peptide" evidence="3">
    <location>
        <begin position="1"/>
        <end position="21"/>
    </location>
</feature>
<dbReference type="Proteomes" id="UP000593567">
    <property type="component" value="Unassembled WGS sequence"/>
</dbReference>
<keyword evidence="2" id="KW-1133">Transmembrane helix</keyword>
<proteinExistence type="predicted"/>
<evidence type="ECO:0000313" key="4">
    <source>
        <dbReference type="EMBL" id="KAF6033663.1"/>
    </source>
</evidence>
<evidence type="ECO:0000256" key="3">
    <source>
        <dbReference type="SAM" id="SignalP"/>
    </source>
</evidence>
<evidence type="ECO:0000256" key="1">
    <source>
        <dbReference type="SAM" id="MobiDB-lite"/>
    </source>
</evidence>
<keyword evidence="2" id="KW-0812">Transmembrane</keyword>
<keyword evidence="3" id="KW-0732">Signal</keyword>
<dbReference type="AlphaFoldDB" id="A0A7J7K624"/>
<name>A0A7J7K624_BUGNE</name>
<dbReference type="EMBL" id="VXIV02001267">
    <property type="protein sequence ID" value="KAF6033663.1"/>
    <property type="molecule type" value="Genomic_DNA"/>
</dbReference>
<feature type="chain" id="PRO_5029758449" evidence="3">
    <location>
        <begin position="22"/>
        <end position="320"/>
    </location>
</feature>
<evidence type="ECO:0000313" key="5">
    <source>
        <dbReference type="Proteomes" id="UP000593567"/>
    </source>
</evidence>
<feature type="transmembrane region" description="Helical" evidence="2">
    <location>
        <begin position="220"/>
        <end position="244"/>
    </location>
</feature>
<protein>
    <submittedName>
        <fullName evidence="4">Uncharacterized protein</fullName>
    </submittedName>
</protein>
<gene>
    <name evidence="4" type="ORF">EB796_008025</name>
</gene>
<keyword evidence="5" id="KW-1185">Reference proteome</keyword>
<feature type="region of interest" description="Disordered" evidence="1">
    <location>
        <begin position="291"/>
        <end position="320"/>
    </location>
</feature>
<keyword evidence="2" id="KW-0472">Membrane</keyword>
<accession>A0A7J7K624</accession>
<reference evidence="4" key="1">
    <citation type="submission" date="2020-06" db="EMBL/GenBank/DDBJ databases">
        <title>Draft genome of Bugula neritina, a colonial animal packing powerful symbionts and potential medicines.</title>
        <authorList>
            <person name="Rayko M."/>
        </authorList>
    </citation>
    <scope>NUCLEOTIDE SEQUENCE [LARGE SCALE GENOMIC DNA]</scope>
    <source>
        <strain evidence="4">Kwan_BN1</strain>
    </source>
</reference>
<comment type="caution">
    <text evidence="4">The sequence shown here is derived from an EMBL/GenBank/DDBJ whole genome shotgun (WGS) entry which is preliminary data.</text>
</comment>
<organism evidence="4 5">
    <name type="scientific">Bugula neritina</name>
    <name type="common">Brown bryozoan</name>
    <name type="synonym">Sertularia neritina</name>
    <dbReference type="NCBI Taxonomy" id="10212"/>
    <lineage>
        <taxon>Eukaryota</taxon>
        <taxon>Metazoa</taxon>
        <taxon>Spiralia</taxon>
        <taxon>Lophotrochozoa</taxon>
        <taxon>Bryozoa</taxon>
        <taxon>Gymnolaemata</taxon>
        <taxon>Cheilostomatida</taxon>
        <taxon>Flustrina</taxon>
        <taxon>Buguloidea</taxon>
        <taxon>Bugulidae</taxon>
        <taxon>Bugula</taxon>
    </lineage>
</organism>